<protein>
    <submittedName>
        <fullName evidence="1">Uncharacterized protein</fullName>
    </submittedName>
</protein>
<evidence type="ECO:0000313" key="1">
    <source>
        <dbReference type="EMBL" id="KAH3716953.1"/>
    </source>
</evidence>
<accession>A0A9D4C4L4</accession>
<gene>
    <name evidence="1" type="ORF">DPMN_059687</name>
</gene>
<dbReference type="EMBL" id="JAIWYP010000013">
    <property type="protein sequence ID" value="KAH3716953.1"/>
    <property type="molecule type" value="Genomic_DNA"/>
</dbReference>
<name>A0A9D4C4L4_DREPO</name>
<sequence length="51" mass="5824">MPSRIGLDPYCIARHQDGCDKLATGLCIDQFEDIGNSITYMERKYTPCVRQ</sequence>
<keyword evidence="2" id="KW-1185">Reference proteome</keyword>
<dbReference type="AlphaFoldDB" id="A0A9D4C4L4"/>
<proteinExistence type="predicted"/>
<evidence type="ECO:0000313" key="2">
    <source>
        <dbReference type="Proteomes" id="UP000828390"/>
    </source>
</evidence>
<reference evidence="1" key="2">
    <citation type="submission" date="2020-11" db="EMBL/GenBank/DDBJ databases">
        <authorList>
            <person name="McCartney M.A."/>
            <person name="Auch B."/>
            <person name="Kono T."/>
            <person name="Mallez S."/>
            <person name="Becker A."/>
            <person name="Gohl D.M."/>
            <person name="Silverstein K.A.T."/>
            <person name="Koren S."/>
            <person name="Bechman K.B."/>
            <person name="Herman A."/>
            <person name="Abrahante J.E."/>
            <person name="Garbe J."/>
        </authorList>
    </citation>
    <scope>NUCLEOTIDE SEQUENCE</scope>
    <source>
        <strain evidence="1">Duluth1</strain>
        <tissue evidence="1">Whole animal</tissue>
    </source>
</reference>
<reference evidence="1" key="1">
    <citation type="journal article" date="2019" name="bioRxiv">
        <title>The Genome of the Zebra Mussel, Dreissena polymorpha: A Resource for Invasive Species Research.</title>
        <authorList>
            <person name="McCartney M.A."/>
            <person name="Auch B."/>
            <person name="Kono T."/>
            <person name="Mallez S."/>
            <person name="Zhang Y."/>
            <person name="Obille A."/>
            <person name="Becker A."/>
            <person name="Abrahante J.E."/>
            <person name="Garbe J."/>
            <person name="Badalamenti J.P."/>
            <person name="Herman A."/>
            <person name="Mangelson H."/>
            <person name="Liachko I."/>
            <person name="Sullivan S."/>
            <person name="Sone E.D."/>
            <person name="Koren S."/>
            <person name="Silverstein K.A.T."/>
            <person name="Beckman K.B."/>
            <person name="Gohl D.M."/>
        </authorList>
    </citation>
    <scope>NUCLEOTIDE SEQUENCE</scope>
    <source>
        <strain evidence="1">Duluth1</strain>
        <tissue evidence="1">Whole animal</tissue>
    </source>
</reference>
<dbReference type="Proteomes" id="UP000828390">
    <property type="component" value="Unassembled WGS sequence"/>
</dbReference>
<comment type="caution">
    <text evidence="1">The sequence shown here is derived from an EMBL/GenBank/DDBJ whole genome shotgun (WGS) entry which is preliminary data.</text>
</comment>
<organism evidence="1 2">
    <name type="scientific">Dreissena polymorpha</name>
    <name type="common">Zebra mussel</name>
    <name type="synonym">Mytilus polymorpha</name>
    <dbReference type="NCBI Taxonomy" id="45954"/>
    <lineage>
        <taxon>Eukaryota</taxon>
        <taxon>Metazoa</taxon>
        <taxon>Spiralia</taxon>
        <taxon>Lophotrochozoa</taxon>
        <taxon>Mollusca</taxon>
        <taxon>Bivalvia</taxon>
        <taxon>Autobranchia</taxon>
        <taxon>Heteroconchia</taxon>
        <taxon>Euheterodonta</taxon>
        <taxon>Imparidentia</taxon>
        <taxon>Neoheterodontei</taxon>
        <taxon>Myida</taxon>
        <taxon>Dreissenoidea</taxon>
        <taxon>Dreissenidae</taxon>
        <taxon>Dreissena</taxon>
    </lineage>
</organism>